<dbReference type="Pfam" id="PF18018">
    <property type="entry name" value="DNA_pol_D_N"/>
    <property type="match status" value="1"/>
</dbReference>
<keyword evidence="6" id="KW-1185">Reference proteome</keyword>
<dbReference type="PANTHER" id="PTHR10416">
    <property type="entry name" value="DNA POLYMERASE DELTA SUBUNIT 2"/>
    <property type="match status" value="1"/>
</dbReference>
<reference evidence="5 6" key="1">
    <citation type="submission" date="2018-10" db="EMBL/GenBank/DDBJ databases">
        <title>Complete genome sequence of Malassezia restricta CBS 7877.</title>
        <authorList>
            <person name="Morand S.C."/>
            <person name="Bertignac M."/>
            <person name="Iltis A."/>
            <person name="Kolder I."/>
            <person name="Pirovano W."/>
            <person name="Jourdain R."/>
            <person name="Clavaud C."/>
        </authorList>
    </citation>
    <scope>NUCLEOTIDE SEQUENCE [LARGE SCALE GENOMIC DNA]</scope>
    <source>
        <strain evidence="5 6">CBS 7877</strain>
    </source>
</reference>
<dbReference type="AlphaFoldDB" id="A0A3G2S5I7"/>
<dbReference type="Gene3D" id="3.60.21.50">
    <property type="match status" value="1"/>
</dbReference>
<dbReference type="GO" id="GO:0003677">
    <property type="term" value="F:DNA binding"/>
    <property type="evidence" value="ECO:0007669"/>
    <property type="project" value="InterPro"/>
</dbReference>
<keyword evidence="2" id="KW-0235">DNA replication</keyword>
<dbReference type="Gene3D" id="2.40.50.430">
    <property type="match status" value="1"/>
</dbReference>
<evidence type="ECO:0000259" key="3">
    <source>
        <dbReference type="Pfam" id="PF04042"/>
    </source>
</evidence>
<protein>
    <submittedName>
        <fullName evidence="5">DNA polymerase delta small subunit</fullName>
        <ecNumber evidence="5">2.7.7.7</ecNumber>
    </submittedName>
</protein>
<feature type="domain" description="DNA polymerase alpha/delta/epsilon subunit B" evidence="3">
    <location>
        <begin position="186"/>
        <end position="396"/>
    </location>
</feature>
<dbReference type="STRING" id="425264.A0A3G2S5I7"/>
<sequence>MAHHRPDASFDALPALSDALRVPPSERSFGRQYAQMYDFRLAVLRKRAKEAAMERHASAAYVDRLLDIPPRQVCVVTGTFFSALRRKPDVLQDIARDLSLPPPPPRTSYVDMEHDELFFEDQSGRVRLVGEAIRPGSDLAHKCVTGVVASIVGIETPDGDLEVRHVYFPGLPPPDAAPTTVTGGRIVLASGLRAGEADPKNDLARELLVEWLTGELDASSRDETRRISSLVLAGDSVQRAAWEHVVDPKHQEPNPFAYMDPLLAQLCESLRAVVVMPGAQDPCSAALPQQPLLRTLLPRSSVHDTLHLCTNPTWFSVHGRRILATSGQNIHDLLKYLPDEAQTTDAALNMAASTLEWSHIAPTAPDTLWCYPFKATDALVIRAAPDLYIIGNQDAYATKLVHNVRLILVPSFARTHEVVVLDTETLEPHVMSFHT</sequence>
<dbReference type="GO" id="GO:0043625">
    <property type="term" value="C:delta DNA polymerase complex"/>
    <property type="evidence" value="ECO:0007669"/>
    <property type="project" value="TreeGrafter"/>
</dbReference>
<evidence type="ECO:0000313" key="5">
    <source>
        <dbReference type="EMBL" id="AYO42562.1"/>
    </source>
</evidence>
<organism evidence="5 6">
    <name type="scientific">Malassezia restricta (strain ATCC 96810 / NBRC 103918 / CBS 7877)</name>
    <name type="common">Seborrheic dermatitis infection agent</name>
    <dbReference type="NCBI Taxonomy" id="425264"/>
    <lineage>
        <taxon>Eukaryota</taxon>
        <taxon>Fungi</taxon>
        <taxon>Dikarya</taxon>
        <taxon>Basidiomycota</taxon>
        <taxon>Ustilaginomycotina</taxon>
        <taxon>Malasseziomycetes</taxon>
        <taxon>Malasseziales</taxon>
        <taxon>Malasseziaceae</taxon>
        <taxon>Malassezia</taxon>
    </lineage>
</organism>
<comment type="similarity">
    <text evidence="1">Belongs to the DNA polymerase delta/II small subunit family.</text>
</comment>
<dbReference type="InterPro" id="IPR024826">
    <property type="entry name" value="DNA_pol_delta/II_ssu"/>
</dbReference>
<dbReference type="GO" id="GO:0003887">
    <property type="term" value="F:DNA-directed DNA polymerase activity"/>
    <property type="evidence" value="ECO:0007669"/>
    <property type="project" value="UniProtKB-EC"/>
</dbReference>
<evidence type="ECO:0000256" key="1">
    <source>
        <dbReference type="ARBA" id="ARBA00006035"/>
    </source>
</evidence>
<feature type="domain" description="DNA polymerase delta subunit OB-fold" evidence="4">
    <location>
        <begin position="32"/>
        <end position="165"/>
    </location>
</feature>
<keyword evidence="5" id="KW-0808">Transferase</keyword>
<evidence type="ECO:0000313" key="6">
    <source>
        <dbReference type="Proteomes" id="UP000269793"/>
    </source>
</evidence>
<evidence type="ECO:0000256" key="2">
    <source>
        <dbReference type="ARBA" id="ARBA00022705"/>
    </source>
</evidence>
<dbReference type="VEuPathDB" id="FungiDB:DNF11_1612"/>
<evidence type="ECO:0000259" key="4">
    <source>
        <dbReference type="Pfam" id="PF18018"/>
    </source>
</evidence>
<dbReference type="Pfam" id="PF04042">
    <property type="entry name" value="DNA_pol_E_B"/>
    <property type="match status" value="1"/>
</dbReference>
<gene>
    <name evidence="5" type="primary">POLD2</name>
    <name evidence="5" type="ORF">DNF11_1612</name>
</gene>
<keyword evidence="5" id="KW-0548">Nucleotidyltransferase</keyword>
<dbReference type="GO" id="GO:0006271">
    <property type="term" value="P:DNA strand elongation involved in DNA replication"/>
    <property type="evidence" value="ECO:0007669"/>
    <property type="project" value="TreeGrafter"/>
</dbReference>
<dbReference type="Proteomes" id="UP000269793">
    <property type="component" value="Chromosome III"/>
</dbReference>
<accession>A0A3G2S5I7</accession>
<dbReference type="InterPro" id="IPR040663">
    <property type="entry name" value="DNA_pol_D_N"/>
</dbReference>
<name>A0A3G2S5I7_MALR7</name>
<dbReference type="InterPro" id="IPR007185">
    <property type="entry name" value="DNA_pol_a/d/e_bsu"/>
</dbReference>
<dbReference type="PANTHER" id="PTHR10416:SF0">
    <property type="entry name" value="DNA POLYMERASE DELTA SUBUNIT 2"/>
    <property type="match status" value="1"/>
</dbReference>
<dbReference type="OrthoDB" id="3763at2759"/>
<dbReference type="EC" id="2.7.7.7" evidence="5"/>
<proteinExistence type="inferred from homology"/>
<dbReference type="EMBL" id="CP033150">
    <property type="protein sequence ID" value="AYO42562.1"/>
    <property type="molecule type" value="Genomic_DNA"/>
</dbReference>